<feature type="signal peptide" evidence="1">
    <location>
        <begin position="1"/>
        <end position="18"/>
    </location>
</feature>
<proteinExistence type="predicted"/>
<dbReference type="EMBL" id="CAKOGL010000005">
    <property type="protein sequence ID" value="CAH2086412.1"/>
    <property type="molecule type" value="Genomic_DNA"/>
</dbReference>
<accession>A0AAU9TJV9</accession>
<reference evidence="2" key="1">
    <citation type="submission" date="2022-03" db="EMBL/GenBank/DDBJ databases">
        <authorList>
            <person name="Tunstrom K."/>
        </authorList>
    </citation>
    <scope>NUCLEOTIDE SEQUENCE</scope>
</reference>
<sequence>MLQSILLIGFIFISSVQSNAIFPQNVITVPPNCPEGQEFVNGECRDIWKSGSVTPAPPLQKYDNRNMITVPPNCPPGQSLVNGVCRDIWRGGSLAESKLFEKILEEIWTKLAYNQNPRQTEENEPEDIFEDDFSWKNIISIPNQCPKGYRPDALGICRKIF</sequence>
<name>A0AAU9TJV9_EUPED</name>
<organism evidence="2 3">
    <name type="scientific">Euphydryas editha</name>
    <name type="common">Edith's checkerspot</name>
    <dbReference type="NCBI Taxonomy" id="104508"/>
    <lineage>
        <taxon>Eukaryota</taxon>
        <taxon>Metazoa</taxon>
        <taxon>Ecdysozoa</taxon>
        <taxon>Arthropoda</taxon>
        <taxon>Hexapoda</taxon>
        <taxon>Insecta</taxon>
        <taxon>Pterygota</taxon>
        <taxon>Neoptera</taxon>
        <taxon>Endopterygota</taxon>
        <taxon>Lepidoptera</taxon>
        <taxon>Glossata</taxon>
        <taxon>Ditrysia</taxon>
        <taxon>Papilionoidea</taxon>
        <taxon>Nymphalidae</taxon>
        <taxon>Nymphalinae</taxon>
        <taxon>Euphydryas</taxon>
    </lineage>
</organism>
<protein>
    <submittedName>
        <fullName evidence="2">Uncharacterized protein</fullName>
    </submittedName>
</protein>
<evidence type="ECO:0000313" key="2">
    <source>
        <dbReference type="EMBL" id="CAH2086412.1"/>
    </source>
</evidence>
<dbReference type="SUPFAM" id="SSF57184">
    <property type="entry name" value="Growth factor receptor domain"/>
    <property type="match status" value="1"/>
</dbReference>
<dbReference type="AlphaFoldDB" id="A0AAU9TJV9"/>
<dbReference type="InterPro" id="IPR009030">
    <property type="entry name" value="Growth_fac_rcpt_cys_sf"/>
</dbReference>
<dbReference type="Proteomes" id="UP001153954">
    <property type="component" value="Unassembled WGS sequence"/>
</dbReference>
<gene>
    <name evidence="2" type="ORF">EEDITHA_LOCUS2794</name>
</gene>
<keyword evidence="1" id="KW-0732">Signal</keyword>
<evidence type="ECO:0000313" key="3">
    <source>
        <dbReference type="Proteomes" id="UP001153954"/>
    </source>
</evidence>
<feature type="chain" id="PRO_5043639386" evidence="1">
    <location>
        <begin position="19"/>
        <end position="161"/>
    </location>
</feature>
<comment type="caution">
    <text evidence="2">The sequence shown here is derived from an EMBL/GenBank/DDBJ whole genome shotgun (WGS) entry which is preliminary data.</text>
</comment>
<evidence type="ECO:0000256" key="1">
    <source>
        <dbReference type="SAM" id="SignalP"/>
    </source>
</evidence>
<keyword evidence="3" id="KW-1185">Reference proteome</keyword>